<evidence type="ECO:0000313" key="6">
    <source>
        <dbReference type="EMBL" id="KFB51777.1"/>
    </source>
</evidence>
<evidence type="ECO:0000256" key="4">
    <source>
        <dbReference type="SAM" id="MobiDB-lite"/>
    </source>
</evidence>
<dbReference type="SMART" id="SM00320">
    <property type="entry name" value="WD40"/>
    <property type="match status" value="2"/>
</dbReference>
<reference evidence="7" key="2">
    <citation type="submission" date="2020-05" db="UniProtKB">
        <authorList>
            <consortium name="EnsemblMetazoa"/>
        </authorList>
    </citation>
    <scope>IDENTIFICATION</scope>
</reference>
<dbReference type="STRING" id="74873.A0A084WNI3"/>
<dbReference type="InterPro" id="IPR007148">
    <property type="entry name" value="SSU_processome_Utp12"/>
</dbReference>
<keyword evidence="8" id="KW-1185">Reference proteome</keyword>
<feature type="compositionally biased region" description="Acidic residues" evidence="4">
    <location>
        <begin position="584"/>
        <end position="605"/>
    </location>
</feature>
<dbReference type="SUPFAM" id="SSF50978">
    <property type="entry name" value="WD40 repeat-like"/>
    <property type="match status" value="1"/>
</dbReference>
<dbReference type="Gene3D" id="2.130.10.10">
    <property type="entry name" value="YVTN repeat-like/Quinoprotein amine dehydrogenase"/>
    <property type="match status" value="1"/>
</dbReference>
<dbReference type="InterPro" id="IPR015943">
    <property type="entry name" value="WD40/YVTN_repeat-like_dom_sf"/>
</dbReference>
<feature type="compositionally biased region" description="Acidic residues" evidence="4">
    <location>
        <begin position="633"/>
        <end position="644"/>
    </location>
</feature>
<evidence type="ECO:0000256" key="3">
    <source>
        <dbReference type="ARBA" id="ARBA00038335"/>
    </source>
</evidence>
<reference evidence="6 8" key="1">
    <citation type="journal article" date="2014" name="BMC Genomics">
        <title>Genome sequence of Anopheles sinensis provides insight into genetics basis of mosquito competence for malaria parasites.</title>
        <authorList>
            <person name="Zhou D."/>
            <person name="Zhang D."/>
            <person name="Ding G."/>
            <person name="Shi L."/>
            <person name="Hou Q."/>
            <person name="Ye Y."/>
            <person name="Xu Y."/>
            <person name="Zhou H."/>
            <person name="Xiong C."/>
            <person name="Li S."/>
            <person name="Yu J."/>
            <person name="Hong S."/>
            <person name="Yu X."/>
            <person name="Zou P."/>
            <person name="Chen C."/>
            <person name="Chang X."/>
            <person name="Wang W."/>
            <person name="Lv Y."/>
            <person name="Sun Y."/>
            <person name="Ma L."/>
            <person name="Shen B."/>
            <person name="Zhu C."/>
        </authorList>
    </citation>
    <scope>NUCLEOTIDE SEQUENCE [LARGE SCALE GENOMIC DNA]</scope>
</reference>
<dbReference type="AlphaFoldDB" id="A0A084WNI3"/>
<accession>A0A084WNI3</accession>
<evidence type="ECO:0000313" key="7">
    <source>
        <dbReference type="EnsemblMetazoa" id="ASIC019964-PA"/>
    </source>
</evidence>
<protein>
    <submittedName>
        <fullName evidence="7">WD_REPEATS_REGION domain-containing protein</fullName>
    </submittedName>
</protein>
<dbReference type="OMA" id="PCTALTW"/>
<organism evidence="6">
    <name type="scientific">Anopheles sinensis</name>
    <name type="common">Mosquito</name>
    <dbReference type="NCBI Taxonomy" id="74873"/>
    <lineage>
        <taxon>Eukaryota</taxon>
        <taxon>Metazoa</taxon>
        <taxon>Ecdysozoa</taxon>
        <taxon>Arthropoda</taxon>
        <taxon>Hexapoda</taxon>
        <taxon>Insecta</taxon>
        <taxon>Pterygota</taxon>
        <taxon>Neoptera</taxon>
        <taxon>Endopterygota</taxon>
        <taxon>Diptera</taxon>
        <taxon>Nematocera</taxon>
        <taxon>Culicoidea</taxon>
        <taxon>Culicidae</taxon>
        <taxon>Anophelinae</taxon>
        <taxon>Anopheles</taxon>
    </lineage>
</organism>
<dbReference type="InterPro" id="IPR052414">
    <property type="entry name" value="U3_snoRNA-assoc_WDR"/>
</dbReference>
<dbReference type="InterPro" id="IPR016024">
    <property type="entry name" value="ARM-type_fold"/>
</dbReference>
<dbReference type="PANTHER" id="PTHR44267">
    <property type="entry name" value="WD REPEAT-CONTAINING PROTEIN 43"/>
    <property type="match status" value="1"/>
</dbReference>
<dbReference type="PANTHER" id="PTHR44267:SF1">
    <property type="entry name" value="WD REPEAT-CONTAINING PROTEIN 43"/>
    <property type="match status" value="1"/>
</dbReference>
<dbReference type="EnsemblMetazoa" id="ASIC019964-RA">
    <property type="protein sequence ID" value="ASIC019964-PA"/>
    <property type="gene ID" value="ASIC019964"/>
</dbReference>
<dbReference type="SUPFAM" id="SSF48371">
    <property type="entry name" value="ARM repeat"/>
    <property type="match status" value="1"/>
</dbReference>
<feature type="domain" description="Small-subunit processome Utp12" evidence="5">
    <location>
        <begin position="434"/>
        <end position="537"/>
    </location>
</feature>
<dbReference type="EMBL" id="KE525353">
    <property type="protein sequence ID" value="KFB51777.1"/>
    <property type="molecule type" value="Genomic_DNA"/>
</dbReference>
<dbReference type="VEuPathDB" id="VectorBase:ASIC019964"/>
<evidence type="ECO:0000256" key="2">
    <source>
        <dbReference type="ARBA" id="ARBA00023242"/>
    </source>
</evidence>
<proteinExistence type="inferred from homology"/>
<dbReference type="InterPro" id="IPR001680">
    <property type="entry name" value="WD40_rpt"/>
</dbReference>
<dbReference type="InterPro" id="IPR036322">
    <property type="entry name" value="WD40_repeat_dom_sf"/>
</dbReference>
<dbReference type="Proteomes" id="UP000030765">
    <property type="component" value="Unassembled WGS sequence"/>
</dbReference>
<dbReference type="GO" id="GO:0000462">
    <property type="term" value="P:maturation of SSU-rRNA from tricistronic rRNA transcript (SSU-rRNA, 5.8S rRNA, LSU-rRNA)"/>
    <property type="evidence" value="ECO:0007669"/>
    <property type="project" value="TreeGrafter"/>
</dbReference>
<dbReference type="OrthoDB" id="30195at2759"/>
<evidence type="ECO:0000256" key="1">
    <source>
        <dbReference type="ARBA" id="ARBA00004123"/>
    </source>
</evidence>
<gene>
    <name evidence="6" type="ORF">ZHAS_00019964</name>
</gene>
<dbReference type="EMBL" id="ATLV01024612">
    <property type="status" value="NOT_ANNOTATED_CDS"/>
    <property type="molecule type" value="Genomic_DNA"/>
</dbReference>
<dbReference type="Pfam" id="PF04003">
    <property type="entry name" value="Utp12"/>
    <property type="match status" value="1"/>
</dbReference>
<evidence type="ECO:0000313" key="8">
    <source>
        <dbReference type="Proteomes" id="UP000030765"/>
    </source>
</evidence>
<sequence>MSLPVRQFSPDGKYCAYIGQQGKFVVYDVETSAVHQVYTPNLHLNAPCTSFAWIQTTGSTERTTPKGKSKKSRTSVAGQLLVAFGTSKGGVAFYSLATGSIERTCKGDGHTAPITAIYFNAEHNSDRIYTAGADGKVIEWSVSKCTQRKVYKIGVEKLTCVMAHAGSILTGAKQLTLWDCESDQPVRTLVGHTSNTQLLQPIVVGVDEDTAVYALSGSANDRNLSLWSITGEEKKPIAYFALDDVPEYLSPKLVGNKLHLVAVSRTGVSHYFVRDMGKLSTKKPYKASHTFEVAIDTTGQETKVVDRLPVFVATVQYSPQQENILLGYGTEAHLRFEQVTIEEDVKHNVIIREPVKLITGKAKDGDPKTKTPLVDEAEYLNPVTGNKKSVKKVEIPMEVRLENLSLLPDRSGAKTKSGQKNMIHLLVQGLHSKDAELLRLVFSNNDPDVIQQTIQRMPSQYVSALLNELSHMMQMKTVHVQTAVCWLKHLISIHSSQMMALGSSNLLGEFATCLGIIEYRVEHLNSLSRLRGRLGLLVEQIDRNKQTLTPEDQANTNVLVYQEGDDSDVDSMLGKEGIDQPESSNEDMYDDEDVDDVDDDDDDDHENNMSANRNGVTPFLRQNGHGAHQKDASDDDDSEMEVSD</sequence>
<keyword evidence="2" id="KW-0539">Nucleus</keyword>
<name>A0A084WNI3_ANOSI</name>
<dbReference type="GO" id="GO:0005730">
    <property type="term" value="C:nucleolus"/>
    <property type="evidence" value="ECO:0007669"/>
    <property type="project" value="TreeGrafter"/>
</dbReference>
<evidence type="ECO:0000259" key="5">
    <source>
        <dbReference type="Pfam" id="PF04003"/>
    </source>
</evidence>
<feature type="region of interest" description="Disordered" evidence="4">
    <location>
        <begin position="568"/>
        <end position="644"/>
    </location>
</feature>
<comment type="subcellular location">
    <subcellularLocation>
        <location evidence="1">Nucleus</location>
    </subcellularLocation>
</comment>
<comment type="similarity">
    <text evidence="3">Belongs to the UTP5 family.</text>
</comment>